<dbReference type="InterPro" id="IPR015168">
    <property type="entry name" value="SsuA/THI5"/>
</dbReference>
<keyword evidence="4" id="KW-0808">Transferase</keyword>
<dbReference type="PANTHER" id="PTHR31528">
    <property type="entry name" value="4-AMINO-5-HYDROXYMETHYL-2-METHYLPYRIMIDINE PHOSPHATE SYNTHASE THI11-RELATED"/>
    <property type="match status" value="1"/>
</dbReference>
<dbReference type="RefSeq" id="WP_094014982.1">
    <property type="nucleotide sequence ID" value="NZ_NMQW01000017.1"/>
</dbReference>
<dbReference type="OrthoDB" id="9815602at2"/>
<dbReference type="AlphaFoldDB" id="A0A229URF3"/>
<dbReference type="PROSITE" id="PS51257">
    <property type="entry name" value="PROKAR_LIPOPROTEIN"/>
    <property type="match status" value="1"/>
</dbReference>
<dbReference type="EMBL" id="NMQW01000017">
    <property type="protein sequence ID" value="OXM85831.1"/>
    <property type="molecule type" value="Genomic_DNA"/>
</dbReference>
<dbReference type="SUPFAM" id="SSF53850">
    <property type="entry name" value="Periplasmic binding protein-like II"/>
    <property type="match status" value="1"/>
</dbReference>
<dbReference type="GO" id="GO:0016740">
    <property type="term" value="F:transferase activity"/>
    <property type="evidence" value="ECO:0007669"/>
    <property type="project" value="UniProtKB-KW"/>
</dbReference>
<evidence type="ECO:0000259" key="3">
    <source>
        <dbReference type="Pfam" id="PF09084"/>
    </source>
</evidence>
<feature type="signal peptide" evidence="2">
    <location>
        <begin position="1"/>
        <end position="34"/>
    </location>
</feature>
<evidence type="ECO:0000313" key="4">
    <source>
        <dbReference type="EMBL" id="OXM85831.1"/>
    </source>
</evidence>
<feature type="region of interest" description="Disordered" evidence="1">
    <location>
        <begin position="34"/>
        <end position="56"/>
    </location>
</feature>
<reference evidence="4 5" key="1">
    <citation type="submission" date="2017-07" db="EMBL/GenBank/DDBJ databases">
        <title>Genome sequencing and assembly of Paenibacillus rigui.</title>
        <authorList>
            <person name="Mayilraj S."/>
        </authorList>
    </citation>
    <scope>NUCLEOTIDE SEQUENCE [LARGE SCALE GENOMIC DNA]</scope>
    <source>
        <strain evidence="4 5">JCM 16352</strain>
    </source>
</reference>
<gene>
    <name evidence="4" type="ORF">CF651_11375</name>
</gene>
<sequence>MWRETRKRRKAAYGLTIALLLCFIVGCSPGAPQAASKETPKEAASGTKGESVPASTVKPPVPVKLITAWFAKGNDGGLFAALQQNYYKDNGIDITLQSGGPGISALQIVSSGKADFGISYADDILKAREQGIPVVGLMTTFQVDPRVLIFHKGNNISKFEDINGKKLFVSSGVMYWEYVRNKYHLDKVNQINYTGQLANFISDKDSLNQGYISNEPFVLKKQGVDVSYLKIADSGYANYANILFTTEKYIAEHPDVVEAVVKASQKGWNYYNDNYETVNPLIHQYNPDLPVENLNNEAKTQKELIVSGDAATHGVGYMTQERWTTLQGQLLELGILKEKQDVTKMFTTKFLQTK</sequence>
<evidence type="ECO:0000256" key="2">
    <source>
        <dbReference type="SAM" id="SignalP"/>
    </source>
</evidence>
<name>A0A229URF3_9BACL</name>
<protein>
    <submittedName>
        <fullName evidence="4">Myristoyl transferase</fullName>
    </submittedName>
</protein>
<dbReference type="InterPro" id="IPR027939">
    <property type="entry name" value="NMT1/THI5"/>
</dbReference>
<keyword evidence="5" id="KW-1185">Reference proteome</keyword>
<dbReference type="Gene3D" id="3.40.190.10">
    <property type="entry name" value="Periplasmic binding protein-like II"/>
    <property type="match status" value="2"/>
</dbReference>
<dbReference type="PANTHER" id="PTHR31528:SF3">
    <property type="entry name" value="THIAMINE BIOSYNTHESIS PROTEIN HI_0357-RELATED"/>
    <property type="match status" value="1"/>
</dbReference>
<feature type="chain" id="PRO_5012263100" evidence="2">
    <location>
        <begin position="35"/>
        <end position="354"/>
    </location>
</feature>
<dbReference type="Pfam" id="PF09084">
    <property type="entry name" value="NMT1"/>
    <property type="match status" value="1"/>
</dbReference>
<dbReference type="Proteomes" id="UP000215509">
    <property type="component" value="Unassembled WGS sequence"/>
</dbReference>
<dbReference type="GO" id="GO:0009228">
    <property type="term" value="P:thiamine biosynthetic process"/>
    <property type="evidence" value="ECO:0007669"/>
    <property type="project" value="InterPro"/>
</dbReference>
<accession>A0A229URF3</accession>
<organism evidence="4 5">
    <name type="scientific">Paenibacillus rigui</name>
    <dbReference type="NCBI Taxonomy" id="554312"/>
    <lineage>
        <taxon>Bacteria</taxon>
        <taxon>Bacillati</taxon>
        <taxon>Bacillota</taxon>
        <taxon>Bacilli</taxon>
        <taxon>Bacillales</taxon>
        <taxon>Paenibacillaceae</taxon>
        <taxon>Paenibacillus</taxon>
    </lineage>
</organism>
<comment type="caution">
    <text evidence="4">The sequence shown here is derived from an EMBL/GenBank/DDBJ whole genome shotgun (WGS) entry which is preliminary data.</text>
</comment>
<evidence type="ECO:0000256" key="1">
    <source>
        <dbReference type="SAM" id="MobiDB-lite"/>
    </source>
</evidence>
<evidence type="ECO:0000313" key="5">
    <source>
        <dbReference type="Proteomes" id="UP000215509"/>
    </source>
</evidence>
<keyword evidence="2" id="KW-0732">Signal</keyword>
<proteinExistence type="predicted"/>
<feature type="domain" description="SsuA/THI5-like" evidence="3">
    <location>
        <begin position="76"/>
        <end position="272"/>
    </location>
</feature>